<name>A0A0E4HCZ8_9BACL</name>
<sequence>MQTLQSLQYEELHSHYNRYLSPFLPYNLKDRYTDRIILPEAIGNGSISRTRLRPGMEVIMADFQITDDHIMHLHGNLPMVDLTFWIQGNIEISHSGIQEQISAGLGHLTFGQEEQIELKYTAHEAFAICEVRLATALFDAFMDELGLARYTYSAILDGRLNCMFSQSILPKVQTILQDMRSHPFAGPLRKMFLEGKTLELLALCFQHTLLEDEAPSQRRTGRLRKDDIERVREAGRILQQRMEQPPSLLELSRLAGISDSKLKFGFRELYGTTVFGYLKEKRLDKAKELLETERINVCDAALMVGYSNPSHFAAIFKERFGSNPREWIIESRRL</sequence>
<dbReference type="InterPro" id="IPR018062">
    <property type="entry name" value="HTH_AraC-typ_CS"/>
</dbReference>
<keyword evidence="1" id="KW-0805">Transcription regulation</keyword>
<dbReference type="HOGENOM" id="CLU_052345_4_3_9"/>
<dbReference type="PANTHER" id="PTHR47893">
    <property type="entry name" value="REGULATORY PROTEIN PCHR"/>
    <property type="match status" value="1"/>
</dbReference>
<gene>
    <name evidence="5" type="ORF">PRIO_5257</name>
</gene>
<dbReference type="Pfam" id="PF12833">
    <property type="entry name" value="HTH_18"/>
    <property type="match status" value="1"/>
</dbReference>
<evidence type="ECO:0000259" key="4">
    <source>
        <dbReference type="PROSITE" id="PS01124"/>
    </source>
</evidence>
<proteinExistence type="predicted"/>
<keyword evidence="3" id="KW-0804">Transcription</keyword>
<dbReference type="Proteomes" id="UP000033163">
    <property type="component" value="Chromosome I"/>
</dbReference>
<dbReference type="EMBL" id="LN831776">
    <property type="protein sequence ID" value="CQR57656.1"/>
    <property type="molecule type" value="Genomic_DNA"/>
</dbReference>
<evidence type="ECO:0000313" key="6">
    <source>
        <dbReference type="Proteomes" id="UP000033163"/>
    </source>
</evidence>
<dbReference type="PATRIC" id="fig|1073571.4.peg.5641"/>
<evidence type="ECO:0000256" key="1">
    <source>
        <dbReference type="ARBA" id="ARBA00023015"/>
    </source>
</evidence>
<dbReference type="InterPro" id="IPR009057">
    <property type="entry name" value="Homeodomain-like_sf"/>
</dbReference>
<evidence type="ECO:0000256" key="3">
    <source>
        <dbReference type="ARBA" id="ARBA00023163"/>
    </source>
</evidence>
<reference evidence="6" key="1">
    <citation type="submission" date="2015-03" db="EMBL/GenBank/DDBJ databases">
        <authorList>
            <person name="Wibberg D."/>
        </authorList>
    </citation>
    <scope>NUCLEOTIDE SEQUENCE [LARGE SCALE GENOMIC DNA]</scope>
</reference>
<dbReference type="PANTHER" id="PTHR47893:SF1">
    <property type="entry name" value="REGULATORY PROTEIN PCHR"/>
    <property type="match status" value="1"/>
</dbReference>
<dbReference type="Gene3D" id="1.10.10.60">
    <property type="entry name" value="Homeodomain-like"/>
    <property type="match status" value="2"/>
</dbReference>
<evidence type="ECO:0000256" key="2">
    <source>
        <dbReference type="ARBA" id="ARBA00023125"/>
    </source>
</evidence>
<dbReference type="SMART" id="SM00342">
    <property type="entry name" value="HTH_ARAC"/>
    <property type="match status" value="1"/>
</dbReference>
<dbReference type="InterPro" id="IPR053142">
    <property type="entry name" value="PchR_regulatory_protein"/>
</dbReference>
<organism evidence="5 6">
    <name type="scientific">Paenibacillus riograndensis SBR5</name>
    <dbReference type="NCBI Taxonomy" id="1073571"/>
    <lineage>
        <taxon>Bacteria</taxon>
        <taxon>Bacillati</taxon>
        <taxon>Bacillota</taxon>
        <taxon>Bacilli</taxon>
        <taxon>Bacillales</taxon>
        <taxon>Paenibacillaceae</taxon>
        <taxon>Paenibacillus</taxon>
        <taxon>Paenibacillus sonchi group</taxon>
    </lineage>
</organism>
<accession>A0A0E4HCZ8</accession>
<keyword evidence="2" id="KW-0238">DNA-binding</keyword>
<feature type="domain" description="HTH araC/xylS-type" evidence="4">
    <location>
        <begin position="232"/>
        <end position="330"/>
    </location>
</feature>
<dbReference type="PROSITE" id="PS00041">
    <property type="entry name" value="HTH_ARAC_FAMILY_1"/>
    <property type="match status" value="1"/>
</dbReference>
<dbReference type="GO" id="GO:0003700">
    <property type="term" value="F:DNA-binding transcription factor activity"/>
    <property type="evidence" value="ECO:0007669"/>
    <property type="project" value="InterPro"/>
</dbReference>
<dbReference type="PROSITE" id="PS01124">
    <property type="entry name" value="HTH_ARAC_FAMILY_2"/>
    <property type="match status" value="1"/>
</dbReference>
<protein>
    <recommendedName>
        <fullName evidence="4">HTH araC/xylS-type domain-containing protein</fullName>
    </recommendedName>
</protein>
<evidence type="ECO:0000313" key="5">
    <source>
        <dbReference type="EMBL" id="CQR57656.1"/>
    </source>
</evidence>
<dbReference type="RefSeq" id="WP_020428089.1">
    <property type="nucleotide sequence ID" value="NZ_AGBD01000558.1"/>
</dbReference>
<dbReference type="KEGG" id="pri:PRIO_5257"/>
<dbReference type="SUPFAM" id="SSF46689">
    <property type="entry name" value="Homeodomain-like"/>
    <property type="match status" value="1"/>
</dbReference>
<dbReference type="InterPro" id="IPR018060">
    <property type="entry name" value="HTH_AraC"/>
</dbReference>
<dbReference type="GO" id="GO:0043565">
    <property type="term" value="F:sequence-specific DNA binding"/>
    <property type="evidence" value="ECO:0007669"/>
    <property type="project" value="InterPro"/>
</dbReference>
<dbReference type="AlphaFoldDB" id="A0A0E4HCZ8"/>